<evidence type="ECO:0000313" key="1">
    <source>
        <dbReference type="EMBL" id="KAK2950225.1"/>
    </source>
</evidence>
<keyword evidence="2" id="KW-1185">Reference proteome</keyword>
<protein>
    <submittedName>
        <fullName evidence="1">Uncharacterized protein</fullName>
    </submittedName>
</protein>
<dbReference type="Proteomes" id="UP001281761">
    <property type="component" value="Unassembled WGS sequence"/>
</dbReference>
<reference evidence="1 2" key="1">
    <citation type="journal article" date="2022" name="bioRxiv">
        <title>Genomics of Preaxostyla Flagellates Illuminates Evolutionary Transitions and the Path Towards Mitochondrial Loss.</title>
        <authorList>
            <person name="Novak L.V.F."/>
            <person name="Treitli S.C."/>
            <person name="Pyrih J."/>
            <person name="Halakuc P."/>
            <person name="Pipaliya S.V."/>
            <person name="Vacek V."/>
            <person name="Brzon O."/>
            <person name="Soukal P."/>
            <person name="Eme L."/>
            <person name="Dacks J.B."/>
            <person name="Karnkowska A."/>
            <person name="Elias M."/>
            <person name="Hampl V."/>
        </authorList>
    </citation>
    <scope>NUCLEOTIDE SEQUENCE [LARGE SCALE GENOMIC DNA]</scope>
    <source>
        <strain evidence="1">NAU3</strain>
        <tissue evidence="1">Gut</tissue>
    </source>
</reference>
<accession>A0ABQ9XFP1</accession>
<dbReference type="EMBL" id="JARBJD010000140">
    <property type="protein sequence ID" value="KAK2950225.1"/>
    <property type="molecule type" value="Genomic_DNA"/>
</dbReference>
<name>A0ABQ9XFP1_9EUKA</name>
<gene>
    <name evidence="1" type="ORF">BLNAU_14809</name>
</gene>
<evidence type="ECO:0000313" key="2">
    <source>
        <dbReference type="Proteomes" id="UP001281761"/>
    </source>
</evidence>
<organism evidence="1 2">
    <name type="scientific">Blattamonas nauphoetae</name>
    <dbReference type="NCBI Taxonomy" id="2049346"/>
    <lineage>
        <taxon>Eukaryota</taxon>
        <taxon>Metamonada</taxon>
        <taxon>Preaxostyla</taxon>
        <taxon>Oxymonadida</taxon>
        <taxon>Blattamonas</taxon>
    </lineage>
</organism>
<comment type="caution">
    <text evidence="1">The sequence shown here is derived from an EMBL/GenBank/DDBJ whole genome shotgun (WGS) entry which is preliminary data.</text>
</comment>
<proteinExistence type="predicted"/>
<sequence>MHQTNVKKSGAIVSERITHHHFWLLDDRTKPVFDDQTQTLMIKDLWIDFTRRKAWQRCCCNLYSIFDEIDQFPSKVQACEEGITKTEQTGFWDVWRKTS</sequence>